<keyword evidence="2" id="KW-1185">Reference proteome</keyword>
<comment type="caution">
    <text evidence="1">The sequence shown here is derived from an EMBL/GenBank/DDBJ whole genome shotgun (WGS) entry which is preliminary data.</text>
</comment>
<name>A0A4Y3KCU1_CELUD</name>
<gene>
    <name evidence="1" type="ORF">CUD01_22210</name>
</gene>
<organism evidence="1 2">
    <name type="scientific">Cellulomonas uda</name>
    <dbReference type="NCBI Taxonomy" id="1714"/>
    <lineage>
        <taxon>Bacteria</taxon>
        <taxon>Bacillati</taxon>
        <taxon>Actinomycetota</taxon>
        <taxon>Actinomycetes</taxon>
        <taxon>Micrococcales</taxon>
        <taxon>Cellulomonadaceae</taxon>
        <taxon>Cellulomonas</taxon>
    </lineage>
</organism>
<protein>
    <submittedName>
        <fullName evidence="1">Uncharacterized protein</fullName>
    </submittedName>
</protein>
<dbReference type="EMBL" id="BJLP01000037">
    <property type="protein sequence ID" value="GEA81777.1"/>
    <property type="molecule type" value="Genomic_DNA"/>
</dbReference>
<evidence type="ECO:0000313" key="1">
    <source>
        <dbReference type="EMBL" id="GEA81777.1"/>
    </source>
</evidence>
<proteinExistence type="predicted"/>
<sequence>MTGDALGVPASCPYALTQVTLGSAPGGVWVDAVLMCEGQPVARIVQHGDGGPDAIRPLAPATWADVHTYETYARTWGAPYGIVHEPSNALTAALLERWAATRG</sequence>
<reference evidence="1 2" key="1">
    <citation type="submission" date="2019-06" db="EMBL/GenBank/DDBJ databases">
        <title>Whole genome shotgun sequence of Cellulomonas uda NBRC 3747.</title>
        <authorList>
            <person name="Hosoyama A."/>
            <person name="Uohara A."/>
            <person name="Ohji S."/>
            <person name="Ichikawa N."/>
        </authorList>
    </citation>
    <scope>NUCLEOTIDE SEQUENCE [LARGE SCALE GENOMIC DNA]</scope>
    <source>
        <strain evidence="1 2">NBRC 3747</strain>
    </source>
</reference>
<evidence type="ECO:0000313" key="2">
    <source>
        <dbReference type="Proteomes" id="UP000315842"/>
    </source>
</evidence>
<dbReference type="AlphaFoldDB" id="A0A4Y3KCU1"/>
<accession>A0A4Y3KCU1</accession>
<dbReference type="Proteomes" id="UP000315842">
    <property type="component" value="Unassembled WGS sequence"/>
</dbReference>